<feature type="domain" description="HTH araC/xylS-type" evidence="5">
    <location>
        <begin position="260"/>
        <end position="361"/>
    </location>
</feature>
<dbReference type="RefSeq" id="WP_344724123.1">
    <property type="nucleotide sequence ID" value="NZ_BAAAUS010000024.1"/>
</dbReference>
<comment type="caution">
    <text evidence="6">The sequence shown here is derived from an EMBL/GenBank/DDBJ whole genome shotgun (WGS) entry which is preliminary data.</text>
</comment>
<dbReference type="InterPro" id="IPR009057">
    <property type="entry name" value="Homeodomain-like_sf"/>
</dbReference>
<keyword evidence="3" id="KW-0804">Transcription</keyword>
<evidence type="ECO:0000256" key="2">
    <source>
        <dbReference type="ARBA" id="ARBA00023125"/>
    </source>
</evidence>
<dbReference type="PANTHER" id="PTHR46796:SF12">
    <property type="entry name" value="HTH-TYPE DNA-BINDING TRANSCRIPTIONAL ACTIVATOR EUTR"/>
    <property type="match status" value="1"/>
</dbReference>
<evidence type="ECO:0000313" key="6">
    <source>
        <dbReference type="EMBL" id="MFD1521532.1"/>
    </source>
</evidence>
<dbReference type="InterPro" id="IPR050204">
    <property type="entry name" value="AraC_XylS_family_regulators"/>
</dbReference>
<dbReference type="Gene3D" id="1.10.10.60">
    <property type="entry name" value="Homeodomain-like"/>
    <property type="match status" value="1"/>
</dbReference>
<protein>
    <submittedName>
        <fullName evidence="6">AraC family transcriptional regulator</fullName>
    </submittedName>
</protein>
<evidence type="ECO:0000256" key="3">
    <source>
        <dbReference type="ARBA" id="ARBA00023163"/>
    </source>
</evidence>
<dbReference type="PROSITE" id="PS01124">
    <property type="entry name" value="HTH_ARAC_FAMILY_2"/>
    <property type="match status" value="1"/>
</dbReference>
<organism evidence="6 7">
    <name type="scientific">Pseudonocardia yunnanensis</name>
    <dbReference type="NCBI Taxonomy" id="58107"/>
    <lineage>
        <taxon>Bacteria</taxon>
        <taxon>Bacillati</taxon>
        <taxon>Actinomycetota</taxon>
        <taxon>Actinomycetes</taxon>
        <taxon>Pseudonocardiales</taxon>
        <taxon>Pseudonocardiaceae</taxon>
        <taxon>Pseudonocardia</taxon>
    </lineage>
</organism>
<feature type="region of interest" description="Disordered" evidence="4">
    <location>
        <begin position="1"/>
        <end position="51"/>
    </location>
</feature>
<evidence type="ECO:0000259" key="5">
    <source>
        <dbReference type="PROSITE" id="PS01124"/>
    </source>
</evidence>
<dbReference type="SUPFAM" id="SSF46689">
    <property type="entry name" value="Homeodomain-like"/>
    <property type="match status" value="1"/>
</dbReference>
<evidence type="ECO:0000256" key="4">
    <source>
        <dbReference type="SAM" id="MobiDB-lite"/>
    </source>
</evidence>
<keyword evidence="1" id="KW-0805">Transcription regulation</keyword>
<dbReference type="Proteomes" id="UP001597114">
    <property type="component" value="Unassembled WGS sequence"/>
</dbReference>
<reference evidence="7" key="1">
    <citation type="journal article" date="2019" name="Int. J. Syst. Evol. Microbiol.">
        <title>The Global Catalogue of Microorganisms (GCM) 10K type strain sequencing project: providing services to taxonomists for standard genome sequencing and annotation.</title>
        <authorList>
            <consortium name="The Broad Institute Genomics Platform"/>
            <consortium name="The Broad Institute Genome Sequencing Center for Infectious Disease"/>
            <person name="Wu L."/>
            <person name="Ma J."/>
        </authorList>
    </citation>
    <scope>NUCLEOTIDE SEQUENCE [LARGE SCALE GENOMIC DNA]</scope>
    <source>
        <strain evidence="7">CCM 7043</strain>
    </source>
</reference>
<name>A0ABW4F2Q2_9PSEU</name>
<dbReference type="Pfam" id="PF12833">
    <property type="entry name" value="HTH_18"/>
    <property type="match status" value="1"/>
</dbReference>
<sequence length="363" mass="39664">MTGIIGHPDPNHDHGHNMGGKSARRAGPDPGWHMSEKSPHDVGRAGSPPAVEASANLAQKCRSAFYPARFDILGERRSGEAHRFSWIGPITMGDITYGRDVRLELDELGSSYHVNLPVAGCLESRHRGVDVVATRERAAVYRPDGEVILTRWAADCRQLCVKLDRAAVDHTLEALLGRPVPGRIAFAAAMDIRSGAARSWAQLLLTLNDQLAWSDSIVRQPLVAGPLAESVVRGFLLAAEHPYSKELSTPASPCRPSAVRAAIDIMEADPQVPLTTSVLAARCHVSVRTLQEGFQRHVGMSPTTYLRRIRLHRAHDELRTADPFHTTVATVAHKWGFTHLGRFAAAHEGEFGELPGETLRATR</sequence>
<evidence type="ECO:0000313" key="7">
    <source>
        <dbReference type="Proteomes" id="UP001597114"/>
    </source>
</evidence>
<gene>
    <name evidence="6" type="ORF">ACFSJD_28825</name>
</gene>
<keyword evidence="7" id="KW-1185">Reference proteome</keyword>
<accession>A0ABW4F2Q2</accession>
<keyword evidence="2" id="KW-0238">DNA-binding</keyword>
<feature type="compositionally biased region" description="Basic and acidic residues" evidence="4">
    <location>
        <begin position="34"/>
        <end position="43"/>
    </location>
</feature>
<proteinExistence type="predicted"/>
<dbReference type="InterPro" id="IPR035418">
    <property type="entry name" value="AraC-bd_2"/>
</dbReference>
<dbReference type="EMBL" id="JBHUCO010000037">
    <property type="protein sequence ID" value="MFD1521532.1"/>
    <property type="molecule type" value="Genomic_DNA"/>
</dbReference>
<dbReference type="Pfam" id="PF14525">
    <property type="entry name" value="AraC_binding_2"/>
    <property type="match status" value="1"/>
</dbReference>
<dbReference type="SMART" id="SM00342">
    <property type="entry name" value="HTH_ARAC"/>
    <property type="match status" value="1"/>
</dbReference>
<evidence type="ECO:0000256" key="1">
    <source>
        <dbReference type="ARBA" id="ARBA00023015"/>
    </source>
</evidence>
<dbReference type="InterPro" id="IPR018060">
    <property type="entry name" value="HTH_AraC"/>
</dbReference>
<dbReference type="PANTHER" id="PTHR46796">
    <property type="entry name" value="HTH-TYPE TRANSCRIPTIONAL ACTIVATOR RHAS-RELATED"/>
    <property type="match status" value="1"/>
</dbReference>